<organism evidence="2 3">
    <name type="scientific">Mycena pura</name>
    <dbReference type="NCBI Taxonomy" id="153505"/>
    <lineage>
        <taxon>Eukaryota</taxon>
        <taxon>Fungi</taxon>
        <taxon>Dikarya</taxon>
        <taxon>Basidiomycota</taxon>
        <taxon>Agaricomycotina</taxon>
        <taxon>Agaricomycetes</taxon>
        <taxon>Agaricomycetidae</taxon>
        <taxon>Agaricales</taxon>
        <taxon>Marasmiineae</taxon>
        <taxon>Mycenaceae</taxon>
        <taxon>Mycena</taxon>
    </lineage>
</organism>
<accession>A0AAD6YFM1</accession>
<dbReference type="InterPro" id="IPR011990">
    <property type="entry name" value="TPR-like_helical_dom_sf"/>
</dbReference>
<feature type="compositionally biased region" description="Basic and acidic residues" evidence="1">
    <location>
        <begin position="1"/>
        <end position="11"/>
    </location>
</feature>
<dbReference type="Pfam" id="PF08238">
    <property type="entry name" value="Sel1"/>
    <property type="match status" value="5"/>
</dbReference>
<dbReference type="EMBL" id="JARJCW010000027">
    <property type="protein sequence ID" value="KAJ7210756.1"/>
    <property type="molecule type" value="Genomic_DNA"/>
</dbReference>
<dbReference type="SUPFAM" id="SSF81901">
    <property type="entry name" value="HCP-like"/>
    <property type="match status" value="2"/>
</dbReference>
<dbReference type="Pfam" id="PF13374">
    <property type="entry name" value="TPR_10"/>
    <property type="match status" value="1"/>
</dbReference>
<evidence type="ECO:0000256" key="1">
    <source>
        <dbReference type="SAM" id="MobiDB-lite"/>
    </source>
</evidence>
<evidence type="ECO:0000313" key="2">
    <source>
        <dbReference type="EMBL" id="KAJ7210756.1"/>
    </source>
</evidence>
<proteinExistence type="predicted"/>
<comment type="caution">
    <text evidence="2">The sequence shown here is derived from an EMBL/GenBank/DDBJ whole genome shotgun (WGS) entry which is preliminary data.</text>
</comment>
<feature type="region of interest" description="Disordered" evidence="1">
    <location>
        <begin position="1"/>
        <end position="56"/>
    </location>
</feature>
<feature type="compositionally biased region" description="Basic and acidic residues" evidence="1">
    <location>
        <begin position="32"/>
        <end position="56"/>
    </location>
</feature>
<evidence type="ECO:0008006" key="4">
    <source>
        <dbReference type="Google" id="ProtNLM"/>
    </source>
</evidence>
<gene>
    <name evidence="2" type="ORF">GGX14DRAFT_624867</name>
</gene>
<name>A0AAD6YFM1_9AGAR</name>
<sequence length="1514" mass="168996">MPWDRKYEHRGGCAHTWNEGRSGDSDNDEKENDARKNPAKCLRQELDKDSAYKDDQDTVEGSKMMTGMEFGDVGGIGGVQLPDIGTSSEEKATEYFNMAHDLLRECKAACNISSLDTAIYLLECAAASWPPGDSEFIHRLNHLATALLIRFIYTADADNVHYAVVVQDRHEDVTSKDMTTSACMMLKEVLQAHNQATLETAILLYQEGLKLTPKTHCQHWRILWELSDALLIQYHLTGNVAQADEAVSCLRLVQQVKPNRSICLCAALMTGQIGLSHLVEGTGLQQEVLRKNEKALDLIQLGHVSMTLFEMHHESTNCEVAMRTWQEAELLLSWGHESRGRLLNNLAAAAAITRFDQLGDPKDIDEVISLSREALEIHAAPHPYHGAFINNLAASVMIRFDQKGDPKDIDEAITLNREALEIHAAPHSDRGGSLKNLAAAVERRFKQQGDPKDIDEAITLHREVLEIYAVPHPQRGNSLENLASAVERRFKQWGDPRDLDEAITLHREALETHSAPHPHWGGSVTLHRDTLGIHPAPNLDRGRSLNKLATAVQTRFKQWGDPRDIDEAITLHRDALEIHSAPHSDRGSSLNKLATALQTRFEKQGDPRDIDEAIILFKEALEIYAALDRGTSLSNLANAVQIRFEKQGDPRDIDEAITLFKEALEIHAAPDRGTSLSNLANAVQIRFEQQGDPRDLDEAITLHRKVLENYSAPHPHQGTPLTNLANAIQIRINKWGDPSDIDEAIILYRQALEIHAAPHPDRGNSLTHLAIAVQTRFDQQGDPSDIDEAITLSGEALKIQAAPHPDRGSSLNTLANAVMTRFGKRGDPRDIDEAITLLREALEIHAVPHRDRGGSLNNLANAVRTRFEQRGDPRDIDEAITLLREAVEIHAAPHPHRDVSLHNLAGAVNIRFKKRGDPRDIDEAITLCREALEIRAAPHPDRGSSLNNLAIAVRTRFDQRGDPRDLDEAITLHREVLEIYSAPHPHRGTPLTNLANAIRTRFEERGDPRDIDEAITLYRRALDIHAAPHPDWGNSLKNLAIAVQTRFDQQGDPSDIDEAITLSGEALRIQAAPHPDRGSSLNTLAMGFQTRFEQRGDLRDIDEAITLHREALEIHAAPYPDRSASLNNLANAVRTRFEQQGDPSDIDEAITLYRDASTYMHSSPLTRLYASHKWVTCAIIHDHGSSVDAYRTAINLLPQLAAFYLDLTSRHQMLARIGSLASASAFHAIGQNQNNLAVEFLEASRSIFWAQALQLRTPLDKLENVKPKLATKLRHLSQELEQASFRDTSRNISRDTQRQIMSIEAVAVQCRKLNHEWDETVDAVRKVPGFEDFLLPKDIVSLRQAAASGPIIILLAGNSDCSALIIKSSVGVQHVQLPGLNAQTLKHYADLPRALSDRTFNVNVFVEAHRCEEYPTQQSDLEARLYGAQEDRFNMSPDDILRRHLADIWRAIVKPVFEVLNLKASCQLPNFFPLNIYVIYVARLCRSQRIPLACGGVQLGLFPPFPSMQQGFIA</sequence>
<dbReference type="Gene3D" id="1.25.40.10">
    <property type="entry name" value="Tetratricopeptide repeat domain"/>
    <property type="match status" value="5"/>
</dbReference>
<dbReference type="PANTHER" id="PTHR19959">
    <property type="entry name" value="KINESIN LIGHT CHAIN"/>
    <property type="match status" value="1"/>
</dbReference>
<reference evidence="2" key="1">
    <citation type="submission" date="2023-03" db="EMBL/GenBank/DDBJ databases">
        <title>Massive genome expansion in bonnet fungi (Mycena s.s.) driven by repeated elements and novel gene families across ecological guilds.</title>
        <authorList>
            <consortium name="Lawrence Berkeley National Laboratory"/>
            <person name="Harder C.B."/>
            <person name="Miyauchi S."/>
            <person name="Viragh M."/>
            <person name="Kuo A."/>
            <person name="Thoen E."/>
            <person name="Andreopoulos B."/>
            <person name="Lu D."/>
            <person name="Skrede I."/>
            <person name="Drula E."/>
            <person name="Henrissat B."/>
            <person name="Morin E."/>
            <person name="Kohler A."/>
            <person name="Barry K."/>
            <person name="LaButti K."/>
            <person name="Morin E."/>
            <person name="Salamov A."/>
            <person name="Lipzen A."/>
            <person name="Mereny Z."/>
            <person name="Hegedus B."/>
            <person name="Baldrian P."/>
            <person name="Stursova M."/>
            <person name="Weitz H."/>
            <person name="Taylor A."/>
            <person name="Grigoriev I.V."/>
            <person name="Nagy L.G."/>
            <person name="Martin F."/>
            <person name="Kauserud H."/>
        </authorList>
    </citation>
    <scope>NUCLEOTIDE SEQUENCE</scope>
    <source>
        <strain evidence="2">9144</strain>
    </source>
</reference>
<protein>
    <recommendedName>
        <fullName evidence="4">TPR-like protein</fullName>
    </recommendedName>
</protein>
<dbReference type="SUPFAM" id="SSF48452">
    <property type="entry name" value="TPR-like"/>
    <property type="match status" value="1"/>
</dbReference>
<dbReference type="Proteomes" id="UP001219525">
    <property type="component" value="Unassembled WGS sequence"/>
</dbReference>
<dbReference type="InterPro" id="IPR006597">
    <property type="entry name" value="Sel1-like"/>
</dbReference>
<evidence type="ECO:0000313" key="3">
    <source>
        <dbReference type="Proteomes" id="UP001219525"/>
    </source>
</evidence>
<dbReference type="PANTHER" id="PTHR19959:SF119">
    <property type="entry name" value="FUNGAL LIPASE-LIKE DOMAIN-CONTAINING PROTEIN"/>
    <property type="match status" value="1"/>
</dbReference>
<keyword evidence="3" id="KW-1185">Reference proteome</keyword>